<dbReference type="PANTHER" id="PTHR43634:SF2">
    <property type="entry name" value="LOW CONDUCTANCE MECHANOSENSITIVE CHANNEL YNAI"/>
    <property type="match status" value="1"/>
</dbReference>
<comment type="subcellular location">
    <subcellularLocation>
        <location evidence="1">Cell membrane</location>
        <topology evidence="1">Multi-pass membrane protein</topology>
    </subcellularLocation>
</comment>
<dbReference type="InterPro" id="IPR011014">
    <property type="entry name" value="MscS_channel_TM-2"/>
</dbReference>
<dbReference type="AlphaFoldDB" id="A0A1A8XMM7"/>
<reference evidence="11 12" key="1">
    <citation type="submission" date="2016-06" db="EMBL/GenBank/DDBJ databases">
        <authorList>
            <person name="Kjaerup R.B."/>
            <person name="Dalgaard T.S."/>
            <person name="Juul-Madsen H.R."/>
        </authorList>
    </citation>
    <scope>NUCLEOTIDE SEQUENCE [LARGE SCALE GENOMIC DNA]</scope>
    <source>
        <strain evidence="11">2</strain>
    </source>
</reference>
<evidence type="ECO:0000256" key="7">
    <source>
        <dbReference type="SAM" id="Phobius"/>
    </source>
</evidence>
<evidence type="ECO:0000256" key="5">
    <source>
        <dbReference type="ARBA" id="ARBA00022989"/>
    </source>
</evidence>
<evidence type="ECO:0000313" key="12">
    <source>
        <dbReference type="Proteomes" id="UP000199600"/>
    </source>
</evidence>
<dbReference type="InterPro" id="IPR049142">
    <property type="entry name" value="MS_channel_1st"/>
</dbReference>
<dbReference type="Gene3D" id="1.10.287.1260">
    <property type="match status" value="1"/>
</dbReference>
<dbReference type="RefSeq" id="WP_186410496.1">
    <property type="nucleotide sequence ID" value="NZ_FLQY01000100.1"/>
</dbReference>
<dbReference type="Proteomes" id="UP000199600">
    <property type="component" value="Unassembled WGS sequence"/>
</dbReference>
<evidence type="ECO:0000259" key="8">
    <source>
        <dbReference type="Pfam" id="PF00924"/>
    </source>
</evidence>
<keyword evidence="5 7" id="KW-1133">Transmembrane helix</keyword>
<dbReference type="InterPro" id="IPR045042">
    <property type="entry name" value="YnaI-like"/>
</dbReference>
<dbReference type="EMBL" id="FLQY01000100">
    <property type="protein sequence ID" value="SBT06424.1"/>
    <property type="molecule type" value="Genomic_DNA"/>
</dbReference>
<keyword evidence="3" id="KW-1003">Cell membrane</keyword>
<keyword evidence="4 7" id="KW-0812">Transmembrane</keyword>
<evidence type="ECO:0000256" key="2">
    <source>
        <dbReference type="ARBA" id="ARBA00008017"/>
    </source>
</evidence>
<evidence type="ECO:0000256" key="4">
    <source>
        <dbReference type="ARBA" id="ARBA00022692"/>
    </source>
</evidence>
<accession>A0A1A8XMM7</accession>
<dbReference type="Pfam" id="PF21088">
    <property type="entry name" value="MS_channel_1st"/>
    <property type="match status" value="1"/>
</dbReference>
<dbReference type="Pfam" id="PF00924">
    <property type="entry name" value="MS_channel_2nd"/>
    <property type="match status" value="1"/>
</dbReference>
<dbReference type="GO" id="GO:0005886">
    <property type="term" value="C:plasma membrane"/>
    <property type="evidence" value="ECO:0007669"/>
    <property type="project" value="UniProtKB-SubCell"/>
</dbReference>
<evidence type="ECO:0000259" key="10">
    <source>
        <dbReference type="Pfam" id="PF21088"/>
    </source>
</evidence>
<feature type="domain" description="Mechanosensitive ion channel MscS" evidence="8">
    <location>
        <begin position="183"/>
        <end position="252"/>
    </location>
</feature>
<dbReference type="InterPro" id="IPR006685">
    <property type="entry name" value="MscS_channel_2nd"/>
</dbReference>
<dbReference type="InterPro" id="IPR049278">
    <property type="entry name" value="MS_channel_C"/>
</dbReference>
<dbReference type="InterPro" id="IPR023408">
    <property type="entry name" value="MscS_beta-dom_sf"/>
</dbReference>
<dbReference type="SUPFAM" id="SSF50182">
    <property type="entry name" value="Sm-like ribonucleoproteins"/>
    <property type="match status" value="1"/>
</dbReference>
<evidence type="ECO:0000256" key="6">
    <source>
        <dbReference type="ARBA" id="ARBA00023136"/>
    </source>
</evidence>
<proteinExistence type="inferred from homology"/>
<comment type="similarity">
    <text evidence="2">Belongs to the MscS (TC 1.A.23) family.</text>
</comment>
<dbReference type="Gene3D" id="2.30.30.60">
    <property type="match status" value="1"/>
</dbReference>
<protein>
    <submittedName>
        <fullName evidence="11">Small-conductance mechanosensitive channel protein</fullName>
    </submittedName>
</protein>
<sequence length="364" mass="40885">MKELAERFGFSFLAEPWLAKALIAIVATVALNFFANWLLRKATRKPKDSTDAWNDILFHAARRPLPAVIWVVGIAFAAGIVRRHADDPLFDLFPPLRDVGVVTCFAWFLFRMIHLASAHYVSRKVREGDEVDKTTVDAFSKLGRLTVVLTAALVIMQTLGFSVAGILAAGGIGGIAVGFAAKDIIANFFGGLTIYLDRPFSVGDWIRSPDKQIEGTVEVISWRHTRIRAFNKNPIYVPNAVFTTIVVENPSRMSHRRIKETVGIRYADIDKMAAIVADVRAMLEQHPEIDAKQTLIVNFDKFADSSLNFFIYTFTNTTQWVHYHEIKQDALLRIAGIIARHRAEIAFPTQTLHIEQTLEEPPLK</sequence>
<feature type="transmembrane region" description="Helical" evidence="7">
    <location>
        <begin position="17"/>
        <end position="39"/>
    </location>
</feature>
<gene>
    <name evidence="11" type="ORF">PROAA_1890003</name>
</gene>
<feature type="transmembrane region" description="Helical" evidence="7">
    <location>
        <begin position="60"/>
        <end position="80"/>
    </location>
</feature>
<feature type="transmembrane region" description="Helical" evidence="7">
    <location>
        <begin position="100"/>
        <end position="121"/>
    </location>
</feature>
<dbReference type="SUPFAM" id="SSF82689">
    <property type="entry name" value="Mechanosensitive channel protein MscS (YggB), C-terminal domain"/>
    <property type="match status" value="1"/>
</dbReference>
<dbReference type="PANTHER" id="PTHR43634">
    <property type="entry name" value="OW CONDUCTANCE MECHANOSENSITIVE CHANNEL"/>
    <property type="match status" value="1"/>
</dbReference>
<dbReference type="Gene3D" id="3.30.70.100">
    <property type="match status" value="1"/>
</dbReference>
<feature type="domain" description="Mechanosensitive ion channel MscS C-terminal" evidence="9">
    <location>
        <begin position="261"/>
        <end position="345"/>
    </location>
</feature>
<dbReference type="InterPro" id="IPR010920">
    <property type="entry name" value="LSM_dom_sf"/>
</dbReference>
<evidence type="ECO:0000313" key="11">
    <source>
        <dbReference type="EMBL" id="SBT06424.1"/>
    </source>
</evidence>
<name>A0A1A8XMM7_9RHOO</name>
<evidence type="ECO:0000256" key="1">
    <source>
        <dbReference type="ARBA" id="ARBA00004651"/>
    </source>
</evidence>
<evidence type="ECO:0000259" key="9">
    <source>
        <dbReference type="Pfam" id="PF21082"/>
    </source>
</evidence>
<feature type="domain" description="Mechanosensitive ion channel transmembrane helices 2/3" evidence="10">
    <location>
        <begin position="144"/>
        <end position="182"/>
    </location>
</feature>
<evidence type="ECO:0000256" key="3">
    <source>
        <dbReference type="ARBA" id="ARBA00022475"/>
    </source>
</evidence>
<keyword evidence="6 7" id="KW-0472">Membrane</keyword>
<dbReference type="Pfam" id="PF21082">
    <property type="entry name" value="MS_channel_3rd"/>
    <property type="match status" value="1"/>
</dbReference>
<dbReference type="GO" id="GO:0008381">
    <property type="term" value="F:mechanosensitive monoatomic ion channel activity"/>
    <property type="evidence" value="ECO:0007669"/>
    <property type="project" value="UniProtKB-ARBA"/>
</dbReference>
<keyword evidence="12" id="KW-1185">Reference proteome</keyword>
<dbReference type="SUPFAM" id="SSF82861">
    <property type="entry name" value="Mechanosensitive channel protein MscS (YggB), transmembrane region"/>
    <property type="match status" value="1"/>
</dbReference>
<organism evidence="11 12">
    <name type="scientific">Candidatus Propionivibrio aalborgensis</name>
    <dbReference type="NCBI Taxonomy" id="1860101"/>
    <lineage>
        <taxon>Bacteria</taxon>
        <taxon>Pseudomonadati</taxon>
        <taxon>Pseudomonadota</taxon>
        <taxon>Betaproteobacteria</taxon>
        <taxon>Rhodocyclales</taxon>
        <taxon>Rhodocyclaceae</taxon>
        <taxon>Propionivibrio</taxon>
    </lineage>
</organism>
<dbReference type="InterPro" id="IPR011066">
    <property type="entry name" value="MscS_channel_C_sf"/>
</dbReference>